<protein>
    <submittedName>
        <fullName evidence="2">Uncharacterized protein</fullName>
    </submittedName>
</protein>
<feature type="compositionally biased region" description="Low complexity" evidence="1">
    <location>
        <begin position="7"/>
        <end position="22"/>
    </location>
</feature>
<dbReference type="OrthoDB" id="2400485at2759"/>
<reference evidence="2 3" key="1">
    <citation type="journal article" date="2019" name="Nat. Ecol. Evol.">
        <title>Megaphylogeny resolves global patterns of mushroom evolution.</title>
        <authorList>
            <person name="Varga T."/>
            <person name="Krizsan K."/>
            <person name="Foldi C."/>
            <person name="Dima B."/>
            <person name="Sanchez-Garcia M."/>
            <person name="Sanchez-Ramirez S."/>
            <person name="Szollosi G.J."/>
            <person name="Szarkandi J.G."/>
            <person name="Papp V."/>
            <person name="Albert L."/>
            <person name="Andreopoulos W."/>
            <person name="Angelini C."/>
            <person name="Antonin V."/>
            <person name="Barry K.W."/>
            <person name="Bougher N.L."/>
            <person name="Buchanan P."/>
            <person name="Buyck B."/>
            <person name="Bense V."/>
            <person name="Catcheside P."/>
            <person name="Chovatia M."/>
            <person name="Cooper J."/>
            <person name="Damon W."/>
            <person name="Desjardin D."/>
            <person name="Finy P."/>
            <person name="Geml J."/>
            <person name="Haridas S."/>
            <person name="Hughes K."/>
            <person name="Justo A."/>
            <person name="Karasinski D."/>
            <person name="Kautmanova I."/>
            <person name="Kiss B."/>
            <person name="Kocsube S."/>
            <person name="Kotiranta H."/>
            <person name="LaButti K.M."/>
            <person name="Lechner B.E."/>
            <person name="Liimatainen K."/>
            <person name="Lipzen A."/>
            <person name="Lukacs Z."/>
            <person name="Mihaltcheva S."/>
            <person name="Morgado L.N."/>
            <person name="Niskanen T."/>
            <person name="Noordeloos M.E."/>
            <person name="Ohm R.A."/>
            <person name="Ortiz-Santana B."/>
            <person name="Ovrebo C."/>
            <person name="Racz N."/>
            <person name="Riley R."/>
            <person name="Savchenko A."/>
            <person name="Shiryaev A."/>
            <person name="Soop K."/>
            <person name="Spirin V."/>
            <person name="Szebenyi C."/>
            <person name="Tomsovsky M."/>
            <person name="Tulloss R.E."/>
            <person name="Uehling J."/>
            <person name="Grigoriev I.V."/>
            <person name="Vagvolgyi C."/>
            <person name="Papp T."/>
            <person name="Martin F.M."/>
            <person name="Miettinen O."/>
            <person name="Hibbett D.S."/>
            <person name="Nagy L.G."/>
        </authorList>
    </citation>
    <scope>NUCLEOTIDE SEQUENCE [LARGE SCALE GENOMIC DNA]</scope>
    <source>
        <strain evidence="2 3">CBS 309.79</strain>
    </source>
</reference>
<gene>
    <name evidence="2" type="ORF">BDV98DRAFT_556896</name>
</gene>
<keyword evidence="3" id="KW-1185">Reference proteome</keyword>
<dbReference type="PANTHER" id="PTHR34213">
    <property type="entry name" value="NUCLEAR TRANSPORT FACTOR 2 (NTF2) FAMILY PROTEIN"/>
    <property type="match status" value="1"/>
</dbReference>
<dbReference type="SUPFAM" id="SSF54427">
    <property type="entry name" value="NTF2-like"/>
    <property type="match status" value="1"/>
</dbReference>
<name>A0A5C3R216_9AGAR</name>
<dbReference type="InterPro" id="IPR032710">
    <property type="entry name" value="NTF2-like_dom_sf"/>
</dbReference>
<dbReference type="EMBL" id="ML178814">
    <property type="protein sequence ID" value="TFL06911.1"/>
    <property type="molecule type" value="Genomic_DNA"/>
</dbReference>
<evidence type="ECO:0000313" key="2">
    <source>
        <dbReference type="EMBL" id="TFL06911.1"/>
    </source>
</evidence>
<organism evidence="2 3">
    <name type="scientific">Pterulicium gracile</name>
    <dbReference type="NCBI Taxonomy" id="1884261"/>
    <lineage>
        <taxon>Eukaryota</taxon>
        <taxon>Fungi</taxon>
        <taxon>Dikarya</taxon>
        <taxon>Basidiomycota</taxon>
        <taxon>Agaricomycotina</taxon>
        <taxon>Agaricomycetes</taxon>
        <taxon>Agaricomycetidae</taxon>
        <taxon>Agaricales</taxon>
        <taxon>Pleurotineae</taxon>
        <taxon>Pterulaceae</taxon>
        <taxon>Pterulicium</taxon>
    </lineage>
</organism>
<evidence type="ECO:0000256" key="1">
    <source>
        <dbReference type="SAM" id="MobiDB-lite"/>
    </source>
</evidence>
<feature type="region of interest" description="Disordered" evidence="1">
    <location>
        <begin position="1"/>
        <end position="111"/>
    </location>
</feature>
<sequence>MTQLCHSPSRSRSPVRSKPGSPQHLPSQTHRTSLIPHVLPAPALVESVAGGAHFSGGGRPQSPEGNGNPHDSPKESPLGLKKRVSSPGPPPNRHSVHHRGHSGTWDGETEHLTERKKQVLKDLKELYGCKPTQEIFARSWRKDATFEDPLCIAVGYDEYAAQWYAMPKLFSHSETLRSRVMSCTHIPNRLVLFQTQEYTSRVFGRKKTIESIVTLDLDQEDKIMKMVDQWDGAALPARFGSGFLRKANSKLLPWIVGVPKQKK</sequence>
<dbReference type="STRING" id="1884261.A0A5C3R216"/>
<dbReference type="AlphaFoldDB" id="A0A5C3R216"/>
<proteinExistence type="predicted"/>
<evidence type="ECO:0000313" key="3">
    <source>
        <dbReference type="Proteomes" id="UP000305067"/>
    </source>
</evidence>
<dbReference type="PANTHER" id="PTHR34213:SF2">
    <property type="entry name" value="NUCLEAR TRANSPORT FACTOR 2 (NTF2) FAMILY PROTEIN"/>
    <property type="match status" value="1"/>
</dbReference>
<dbReference type="Proteomes" id="UP000305067">
    <property type="component" value="Unassembled WGS sequence"/>
</dbReference>
<accession>A0A5C3R216</accession>